<keyword evidence="3" id="KW-1185">Reference proteome</keyword>
<name>A0ABR1GB90_AURAN</name>
<evidence type="ECO:0000313" key="3">
    <source>
        <dbReference type="Proteomes" id="UP001363151"/>
    </source>
</evidence>
<dbReference type="PANTHER" id="PTHR11732">
    <property type="entry name" value="ALDO/KETO REDUCTASE"/>
    <property type="match status" value="1"/>
</dbReference>
<dbReference type="InterPro" id="IPR018170">
    <property type="entry name" value="Aldo/ket_reductase_CS"/>
</dbReference>
<dbReference type="Proteomes" id="UP001363151">
    <property type="component" value="Unassembled WGS sequence"/>
</dbReference>
<dbReference type="PRINTS" id="PR00069">
    <property type="entry name" value="ALDKETRDTASE"/>
</dbReference>
<organism evidence="2 3">
    <name type="scientific">Aureococcus anophagefferens</name>
    <name type="common">Harmful bloom alga</name>
    <dbReference type="NCBI Taxonomy" id="44056"/>
    <lineage>
        <taxon>Eukaryota</taxon>
        <taxon>Sar</taxon>
        <taxon>Stramenopiles</taxon>
        <taxon>Ochrophyta</taxon>
        <taxon>Pelagophyceae</taxon>
        <taxon>Pelagomonadales</taxon>
        <taxon>Pelagomonadaceae</taxon>
        <taxon>Aureococcus</taxon>
    </lineage>
</organism>
<dbReference type="InterPro" id="IPR023210">
    <property type="entry name" value="NADP_OxRdtase_dom"/>
</dbReference>
<dbReference type="SUPFAM" id="SSF51430">
    <property type="entry name" value="NAD(P)-linked oxidoreductase"/>
    <property type="match status" value="1"/>
</dbReference>
<accession>A0ABR1GB90</accession>
<dbReference type="PROSITE" id="PS00798">
    <property type="entry name" value="ALDOKETO_REDUCTASE_1"/>
    <property type="match status" value="1"/>
</dbReference>
<dbReference type="Pfam" id="PF00248">
    <property type="entry name" value="Aldo_ket_red"/>
    <property type="match status" value="1"/>
</dbReference>
<gene>
    <name evidence="2" type="primary">AKR1A1</name>
    <name evidence="2" type="ORF">SO694_00001519</name>
</gene>
<comment type="caution">
    <text evidence="2">The sequence shown here is derived from an EMBL/GenBank/DDBJ whole genome shotgun (WGS) entry which is preliminary data.</text>
</comment>
<dbReference type="EMBL" id="JBBJCI010000035">
    <property type="protein sequence ID" value="KAK7253356.1"/>
    <property type="molecule type" value="Genomic_DNA"/>
</dbReference>
<sequence>MQPRHVAAGVGAGLALWLLWRRLRRRQDAKAALHATVVLASAGGRAQPHAVLHTGRLMPLVGLGTWKAKPGDVERAVRAAIEAGYRHIDCAKCYDNEREVGAAIRGCLDAGVCAREDLFVTSKLWNTEKKYARDVRNALENTLRDLQLDYLDLYLIHWPVAFGRVVNCACHGNAGDGAICPFPKRADGGLKYDDARRRVLKMNSGDLDAIQVPHAETWRALEACVDGGLATHIGVSNFNEAQLQALLDACTVRPAVNQIELHPYNASPALCAYCAEQGILLTSYCVLGHGSGAGVPLLESPVVAAIAERRGMTPAQRLEPEDLDALLAMDVGWRFCAALRDKHLAQYPFKDELPVLMRHAKQAK</sequence>
<evidence type="ECO:0000259" key="1">
    <source>
        <dbReference type="Pfam" id="PF00248"/>
    </source>
</evidence>
<dbReference type="InterPro" id="IPR036812">
    <property type="entry name" value="NAD(P)_OxRdtase_dom_sf"/>
</dbReference>
<evidence type="ECO:0000313" key="2">
    <source>
        <dbReference type="EMBL" id="KAK7253356.1"/>
    </source>
</evidence>
<dbReference type="InterPro" id="IPR020471">
    <property type="entry name" value="AKR"/>
</dbReference>
<feature type="domain" description="NADP-dependent oxidoreductase" evidence="1">
    <location>
        <begin position="62"/>
        <end position="291"/>
    </location>
</feature>
<reference evidence="2 3" key="1">
    <citation type="submission" date="2024-03" db="EMBL/GenBank/DDBJ databases">
        <title>Aureococcus anophagefferens CCMP1851 and Kratosvirus quantuckense: Draft genome of a second virus-susceptible host strain in the model system.</title>
        <authorList>
            <person name="Chase E."/>
            <person name="Truchon A.R."/>
            <person name="Schepens W."/>
            <person name="Wilhelm S.W."/>
        </authorList>
    </citation>
    <scope>NUCLEOTIDE SEQUENCE [LARGE SCALE GENOMIC DNA]</scope>
    <source>
        <strain evidence="2 3">CCMP1851</strain>
    </source>
</reference>
<protein>
    <submittedName>
        <fullName evidence="2">Aldo-keto reductase</fullName>
    </submittedName>
</protein>
<dbReference type="Gene3D" id="3.20.20.100">
    <property type="entry name" value="NADP-dependent oxidoreductase domain"/>
    <property type="match status" value="1"/>
</dbReference>
<proteinExistence type="predicted"/>